<reference evidence="2" key="1">
    <citation type="journal article" date="2015" name="Insect Biochem. Mol. Biol.">
        <title>An insight into the sialome of the horse fly, Tabanus bromius.</title>
        <authorList>
            <person name="Ribeiro J.M."/>
            <person name="Kazimirova M."/>
            <person name="Takac P."/>
            <person name="Andersen J.F."/>
            <person name="Francischetti I.M."/>
        </authorList>
    </citation>
    <scope>NUCLEOTIDE SEQUENCE</scope>
</reference>
<evidence type="ECO:0000313" key="2">
    <source>
        <dbReference type="EMBL" id="JAI14903.1"/>
    </source>
</evidence>
<dbReference type="EMBL" id="GDAI01002700">
    <property type="protein sequence ID" value="JAI14903.1"/>
    <property type="molecule type" value="mRNA"/>
</dbReference>
<name>A0A0K8TL52_TABBR</name>
<feature type="compositionally biased region" description="Acidic residues" evidence="1">
    <location>
        <begin position="316"/>
        <end position="334"/>
    </location>
</feature>
<dbReference type="GO" id="GO:0016301">
    <property type="term" value="F:kinase activity"/>
    <property type="evidence" value="ECO:0007669"/>
    <property type="project" value="UniProtKB-KW"/>
</dbReference>
<evidence type="ECO:0000256" key="1">
    <source>
        <dbReference type="SAM" id="MobiDB-lite"/>
    </source>
</evidence>
<dbReference type="AlphaFoldDB" id="A0A0K8TL52"/>
<feature type="non-terminal residue" evidence="2">
    <location>
        <position position="1"/>
    </location>
</feature>
<keyword evidence="2" id="KW-0808">Transferase</keyword>
<keyword evidence="2" id="KW-0418">Kinase</keyword>
<feature type="compositionally biased region" description="Low complexity" evidence="1">
    <location>
        <begin position="120"/>
        <end position="131"/>
    </location>
</feature>
<sequence>LPDQLFPNDVDTLLADSQQILHISPLQSDAPSFQYERPASPQQQIRYHDCMWSGRCVAHQDKKRHTIPSNVAYNRVQNRNISNTTNSDNRRILSNANSNTQNKSSSNGFSQSPVSQTKLNTQQNSINTTNSNTINQKWTKHIPAGTSLLLNSRNNQQQQHKRQQTQQCKMKIPTVTASEFLQDREQINFINSQNNLLLGNNSLIARPDTPLSLDDDATEFKHTVDLSACVMGSNHLNLDSISKVKAISILKEHLEESSTEGYGGGMTSLYAPVTTNYGLGNCLKLSDGDGGGGGGKRNSLSLSDALSVMKSVSDSKDDDDEDEIESDAFDENSDSESGNNTS</sequence>
<organism evidence="2">
    <name type="scientific">Tabanus bromius</name>
    <name type="common">Band-eyed brown horse fly</name>
    <dbReference type="NCBI Taxonomy" id="304241"/>
    <lineage>
        <taxon>Eukaryota</taxon>
        <taxon>Metazoa</taxon>
        <taxon>Ecdysozoa</taxon>
        <taxon>Arthropoda</taxon>
        <taxon>Hexapoda</taxon>
        <taxon>Insecta</taxon>
        <taxon>Pterygota</taxon>
        <taxon>Neoptera</taxon>
        <taxon>Endopterygota</taxon>
        <taxon>Diptera</taxon>
        <taxon>Brachycera</taxon>
        <taxon>Tabanomorpha</taxon>
        <taxon>Tabanoidea</taxon>
        <taxon>Tabanidae</taxon>
        <taxon>Tabanus</taxon>
    </lineage>
</organism>
<feature type="non-terminal residue" evidence="2">
    <location>
        <position position="342"/>
    </location>
</feature>
<protein>
    <submittedName>
        <fullName evidence="2">Putative serine/threonine-protein kinase</fullName>
    </submittedName>
</protein>
<feature type="compositionally biased region" description="Polar residues" evidence="1">
    <location>
        <begin position="68"/>
        <end position="119"/>
    </location>
</feature>
<feature type="region of interest" description="Disordered" evidence="1">
    <location>
        <begin position="68"/>
        <end position="131"/>
    </location>
</feature>
<feature type="region of interest" description="Disordered" evidence="1">
    <location>
        <begin position="308"/>
        <end position="342"/>
    </location>
</feature>
<proteinExistence type="evidence at transcript level"/>
<accession>A0A0K8TL52</accession>